<dbReference type="GO" id="GO:0032259">
    <property type="term" value="P:methylation"/>
    <property type="evidence" value="ECO:0007669"/>
    <property type="project" value="UniProtKB-KW"/>
</dbReference>
<keyword evidence="2" id="KW-1185">Reference proteome</keyword>
<accession>A0A0F0GDY3</accession>
<dbReference type="InterPro" id="IPR029063">
    <property type="entry name" value="SAM-dependent_MTases_sf"/>
</dbReference>
<sequence>MSHPNDEPFPLPGVDLTRPSVARIYDYYLGGTTNWEVDRQFAERVLRDYPVIRSVAYANRMFQRRVVRHLVRLGIRQFIDIGSGVPTMGHVHEVGEQVAPGEVRVAYVDHEPVAVDHANLLLKDHGDPSRHAAVHADMRDPERVWSRISDTGVIDLAEPAAVLLMAVLHIQQPPPPGSDDTEDLGPHLVATYRDLLVPGSYLSLSHVTDTEVSRQSAAMLGELKSLYANSVSPAIFRDRREITALFGDFTLLEPGVTWAPAWHPEEASEHDQVADFTDPSGSLLLVGTARK</sequence>
<dbReference type="Proteomes" id="UP000033393">
    <property type="component" value="Unassembled WGS sequence"/>
</dbReference>
<proteinExistence type="predicted"/>
<reference evidence="1 2" key="1">
    <citation type="submission" date="2015-02" db="EMBL/GenBank/DDBJ databases">
        <authorList>
            <person name="Ju K.-S."/>
            <person name="Doroghazi J.R."/>
            <person name="Metcalf W."/>
        </authorList>
    </citation>
    <scope>NUCLEOTIDE SEQUENCE [LARGE SCALE GENOMIC DNA]</scope>
    <source>
        <strain evidence="1 2">NRRL B-16140</strain>
    </source>
</reference>
<gene>
    <name evidence="1" type="ORF">UK23_45905</name>
</gene>
<comment type="caution">
    <text evidence="1">The sequence shown here is derived from an EMBL/GenBank/DDBJ whole genome shotgun (WGS) entry which is preliminary data.</text>
</comment>
<dbReference type="PATRIC" id="fig|68170.10.peg.2607"/>
<dbReference type="PIRSF" id="PIRSF017393">
    <property type="entry name" value="MTase_SAV2177"/>
    <property type="match status" value="1"/>
</dbReference>
<evidence type="ECO:0000313" key="2">
    <source>
        <dbReference type="Proteomes" id="UP000033393"/>
    </source>
</evidence>
<name>A0A0F0GDY3_LENAE</name>
<protein>
    <submittedName>
        <fullName evidence="1">Methyltransferase</fullName>
    </submittedName>
</protein>
<dbReference type="RefSeq" id="WP_045318153.1">
    <property type="nucleotide sequence ID" value="NZ_JYJG01000534.1"/>
</dbReference>
<dbReference type="Pfam" id="PF04672">
    <property type="entry name" value="Methyltransf_19"/>
    <property type="match status" value="1"/>
</dbReference>
<dbReference type="SUPFAM" id="SSF53335">
    <property type="entry name" value="S-adenosyl-L-methionine-dependent methyltransferases"/>
    <property type="match status" value="1"/>
</dbReference>
<dbReference type="InterPro" id="IPR006764">
    <property type="entry name" value="SAM_dep_MeTrfase_SAV2177_type"/>
</dbReference>
<dbReference type="Gene3D" id="3.40.50.150">
    <property type="entry name" value="Vaccinia Virus protein VP39"/>
    <property type="match status" value="1"/>
</dbReference>
<dbReference type="GO" id="GO:0008168">
    <property type="term" value="F:methyltransferase activity"/>
    <property type="evidence" value="ECO:0007669"/>
    <property type="project" value="UniProtKB-KW"/>
</dbReference>
<dbReference type="EMBL" id="JYJG01000534">
    <property type="protein sequence ID" value="KJK33481.1"/>
    <property type="molecule type" value="Genomic_DNA"/>
</dbReference>
<keyword evidence="1" id="KW-0808">Transferase</keyword>
<dbReference type="AlphaFoldDB" id="A0A0F0GDY3"/>
<organism evidence="1 2">
    <name type="scientific">Lentzea aerocolonigenes</name>
    <name type="common">Lechevalieria aerocolonigenes</name>
    <name type="synonym">Saccharothrix aerocolonigenes</name>
    <dbReference type="NCBI Taxonomy" id="68170"/>
    <lineage>
        <taxon>Bacteria</taxon>
        <taxon>Bacillati</taxon>
        <taxon>Actinomycetota</taxon>
        <taxon>Actinomycetes</taxon>
        <taxon>Pseudonocardiales</taxon>
        <taxon>Pseudonocardiaceae</taxon>
        <taxon>Lentzea</taxon>
    </lineage>
</organism>
<dbReference type="OrthoDB" id="3514105at2"/>
<keyword evidence="1" id="KW-0489">Methyltransferase</keyword>
<evidence type="ECO:0000313" key="1">
    <source>
        <dbReference type="EMBL" id="KJK33481.1"/>
    </source>
</evidence>